<gene>
    <name evidence="2" type="ORF">EV421DRAFT_1980957</name>
</gene>
<feature type="transmembrane region" description="Helical" evidence="1">
    <location>
        <begin position="118"/>
        <end position="140"/>
    </location>
</feature>
<keyword evidence="1" id="KW-0812">Transmembrane</keyword>
<keyword evidence="1" id="KW-0472">Membrane</keyword>
<feature type="transmembrane region" description="Helical" evidence="1">
    <location>
        <begin position="64"/>
        <end position="85"/>
    </location>
</feature>
<comment type="caution">
    <text evidence="2">The sequence shown here is derived from an EMBL/GenBank/DDBJ whole genome shotgun (WGS) entry which is preliminary data.</text>
</comment>
<keyword evidence="3" id="KW-1185">Reference proteome</keyword>
<proteinExistence type="predicted"/>
<accession>A0AA39J916</accession>
<feature type="transmembrane region" description="Helical" evidence="1">
    <location>
        <begin position="195"/>
        <end position="215"/>
    </location>
</feature>
<name>A0AA39J916_9AGAR</name>
<evidence type="ECO:0000256" key="1">
    <source>
        <dbReference type="SAM" id="Phobius"/>
    </source>
</evidence>
<protein>
    <submittedName>
        <fullName evidence="2">Uncharacterized protein</fullName>
    </submittedName>
</protein>
<dbReference type="EMBL" id="JAUEPT010000055">
    <property type="protein sequence ID" value="KAK0436453.1"/>
    <property type="molecule type" value="Genomic_DNA"/>
</dbReference>
<evidence type="ECO:0000313" key="3">
    <source>
        <dbReference type="Proteomes" id="UP001175226"/>
    </source>
</evidence>
<keyword evidence="1" id="KW-1133">Transmembrane helix</keyword>
<feature type="transmembrane region" description="Helical" evidence="1">
    <location>
        <begin position="235"/>
        <end position="254"/>
    </location>
</feature>
<feature type="transmembrane region" description="Helical" evidence="1">
    <location>
        <begin position="30"/>
        <end position="52"/>
    </location>
</feature>
<feature type="transmembrane region" description="Helical" evidence="1">
    <location>
        <begin position="266"/>
        <end position="285"/>
    </location>
</feature>
<evidence type="ECO:0000313" key="2">
    <source>
        <dbReference type="EMBL" id="KAK0436453.1"/>
    </source>
</evidence>
<organism evidence="2 3">
    <name type="scientific">Armillaria borealis</name>
    <dbReference type="NCBI Taxonomy" id="47425"/>
    <lineage>
        <taxon>Eukaryota</taxon>
        <taxon>Fungi</taxon>
        <taxon>Dikarya</taxon>
        <taxon>Basidiomycota</taxon>
        <taxon>Agaricomycotina</taxon>
        <taxon>Agaricomycetes</taxon>
        <taxon>Agaricomycetidae</taxon>
        <taxon>Agaricales</taxon>
        <taxon>Marasmiineae</taxon>
        <taxon>Physalacriaceae</taxon>
        <taxon>Armillaria</taxon>
    </lineage>
</organism>
<feature type="transmembrane region" description="Helical" evidence="1">
    <location>
        <begin position="147"/>
        <end position="166"/>
    </location>
</feature>
<sequence>MAAQAALPPDLTSDDIHVIFEILDVNLNTIILQALLHGFYTGVLGVTLWSVFRRSIKNLSMGRYAMILIIFVLYILATISLGKFWEYAHHAFIDEGQNCYTVFVELDGFSSMSIQENLTVSITACLSTFIADTSLIWRCWVVWGHRWLIIIIPVLCTILSTVFKSIETYHVCFDITTDIEHSTYAGTIAEWKMSYLALTVTTTLWCTVFILYHIINVAGSSHGAGIHSYHRVIEALVESAALYSTIMIIDIVFVAHNSSSGNYVDFLATAIWGIMPTLLVGRVAAGHARPDDSWQESSTFTVSSLNFGTESFSIEEGDVTQGTELDEMDNLDPGLKRNSALIEEVAQEARSLDIV</sequence>
<reference evidence="2" key="1">
    <citation type="submission" date="2023-06" db="EMBL/GenBank/DDBJ databases">
        <authorList>
            <consortium name="Lawrence Berkeley National Laboratory"/>
            <person name="Ahrendt S."/>
            <person name="Sahu N."/>
            <person name="Indic B."/>
            <person name="Wong-Bajracharya J."/>
            <person name="Merenyi Z."/>
            <person name="Ke H.-M."/>
            <person name="Monk M."/>
            <person name="Kocsube S."/>
            <person name="Drula E."/>
            <person name="Lipzen A."/>
            <person name="Balint B."/>
            <person name="Henrissat B."/>
            <person name="Andreopoulos B."/>
            <person name="Martin F.M."/>
            <person name="Harder C.B."/>
            <person name="Rigling D."/>
            <person name="Ford K.L."/>
            <person name="Foster G.D."/>
            <person name="Pangilinan J."/>
            <person name="Papanicolaou A."/>
            <person name="Barry K."/>
            <person name="LaButti K."/>
            <person name="Viragh M."/>
            <person name="Koriabine M."/>
            <person name="Yan M."/>
            <person name="Riley R."/>
            <person name="Champramary S."/>
            <person name="Plett K.L."/>
            <person name="Tsai I.J."/>
            <person name="Slot J."/>
            <person name="Sipos G."/>
            <person name="Plett J."/>
            <person name="Nagy L.G."/>
            <person name="Grigoriev I.V."/>
        </authorList>
    </citation>
    <scope>NUCLEOTIDE SEQUENCE</scope>
    <source>
        <strain evidence="2">FPL87.14</strain>
    </source>
</reference>
<dbReference type="AlphaFoldDB" id="A0AA39J916"/>
<dbReference type="Proteomes" id="UP001175226">
    <property type="component" value="Unassembled WGS sequence"/>
</dbReference>